<comment type="subcellular location">
    <subcellularLocation>
        <location evidence="1">Membrane</location>
        <topology evidence="1">Single-pass membrane protein</topology>
    </subcellularLocation>
</comment>
<dbReference type="GO" id="GO:0005886">
    <property type="term" value="C:plasma membrane"/>
    <property type="evidence" value="ECO:0007669"/>
    <property type="project" value="TreeGrafter"/>
</dbReference>
<evidence type="ECO:0000256" key="19">
    <source>
        <dbReference type="SAM" id="Phobius"/>
    </source>
</evidence>
<dbReference type="SUPFAM" id="SSF101912">
    <property type="entry name" value="Sema domain"/>
    <property type="match status" value="1"/>
</dbReference>
<dbReference type="PROSITE" id="PS50011">
    <property type="entry name" value="PROTEIN_KINASE_DOM"/>
    <property type="match status" value="1"/>
</dbReference>
<comment type="caution">
    <text evidence="17">Lacks conserved residue(s) required for the propagation of feature annotation.</text>
</comment>
<evidence type="ECO:0000256" key="8">
    <source>
        <dbReference type="ARBA" id="ARBA00022777"/>
    </source>
</evidence>
<keyword evidence="4 19" id="KW-0812">Transmembrane</keyword>
<keyword evidence="14" id="KW-0675">Receptor</keyword>
<dbReference type="SMART" id="SM00429">
    <property type="entry name" value="IPT"/>
    <property type="match status" value="2"/>
</dbReference>
<feature type="chain" id="PRO_5043327895" description="receptor protein-tyrosine kinase" evidence="20">
    <location>
        <begin position="26"/>
        <end position="1368"/>
    </location>
</feature>
<evidence type="ECO:0000256" key="18">
    <source>
        <dbReference type="PROSITE-ProRule" id="PRU10141"/>
    </source>
</evidence>
<dbReference type="SUPFAM" id="SSF81296">
    <property type="entry name" value="E set domains"/>
    <property type="match status" value="2"/>
</dbReference>
<keyword evidence="8" id="KW-0418">Kinase</keyword>
<comment type="catalytic activity">
    <reaction evidence="16">
        <text>L-tyrosyl-[protein] + ATP = O-phospho-L-tyrosyl-[protein] + ADP + H(+)</text>
        <dbReference type="Rhea" id="RHEA:10596"/>
        <dbReference type="Rhea" id="RHEA-COMP:10136"/>
        <dbReference type="Rhea" id="RHEA-COMP:20101"/>
        <dbReference type="ChEBI" id="CHEBI:15378"/>
        <dbReference type="ChEBI" id="CHEBI:30616"/>
        <dbReference type="ChEBI" id="CHEBI:46858"/>
        <dbReference type="ChEBI" id="CHEBI:61978"/>
        <dbReference type="ChEBI" id="CHEBI:456216"/>
        <dbReference type="EC" id="2.7.10.1"/>
    </reaction>
</comment>
<proteinExistence type="predicted"/>
<evidence type="ECO:0000256" key="4">
    <source>
        <dbReference type="ARBA" id="ARBA00022692"/>
    </source>
</evidence>
<keyword evidence="9 18" id="KW-0067">ATP-binding</keyword>
<evidence type="ECO:0000256" key="11">
    <source>
        <dbReference type="ARBA" id="ARBA00022989"/>
    </source>
</evidence>
<dbReference type="InterPro" id="IPR013783">
    <property type="entry name" value="Ig-like_fold"/>
</dbReference>
<dbReference type="InterPro" id="IPR017441">
    <property type="entry name" value="Protein_kinase_ATP_BS"/>
</dbReference>
<keyword evidence="12 19" id="KW-0472">Membrane</keyword>
<evidence type="ECO:0000256" key="13">
    <source>
        <dbReference type="ARBA" id="ARBA00023137"/>
    </source>
</evidence>
<dbReference type="CDD" id="cd00102">
    <property type="entry name" value="IPT"/>
    <property type="match status" value="1"/>
</dbReference>
<accession>A0AAV6UK98</accession>
<dbReference type="Pfam" id="PF07714">
    <property type="entry name" value="PK_Tyr_Ser-Thr"/>
    <property type="match status" value="1"/>
</dbReference>
<dbReference type="InterPro" id="IPR001245">
    <property type="entry name" value="Ser-Thr/Tyr_kinase_cat_dom"/>
</dbReference>
<evidence type="ECO:0000256" key="6">
    <source>
        <dbReference type="ARBA" id="ARBA00022737"/>
    </source>
</evidence>
<dbReference type="Gene3D" id="3.30.200.20">
    <property type="entry name" value="Phosphorylase Kinase, domain 1"/>
    <property type="match status" value="1"/>
</dbReference>
<feature type="domain" description="Protein kinase" evidence="21">
    <location>
        <begin position="1050"/>
        <end position="1310"/>
    </location>
</feature>
<evidence type="ECO:0000256" key="9">
    <source>
        <dbReference type="ARBA" id="ARBA00022840"/>
    </source>
</evidence>
<dbReference type="SMART" id="SM00219">
    <property type="entry name" value="TyrKc"/>
    <property type="match status" value="1"/>
</dbReference>
<keyword evidence="13" id="KW-0829">Tyrosine-protein kinase</keyword>
<dbReference type="Pfam" id="PF01833">
    <property type="entry name" value="TIG"/>
    <property type="match status" value="2"/>
</dbReference>
<evidence type="ECO:0000256" key="1">
    <source>
        <dbReference type="ARBA" id="ARBA00004167"/>
    </source>
</evidence>
<dbReference type="InterPro" id="IPR008266">
    <property type="entry name" value="Tyr_kinase_AS"/>
</dbReference>
<evidence type="ECO:0000313" key="23">
    <source>
        <dbReference type="EMBL" id="KAG8184108.1"/>
    </source>
</evidence>
<dbReference type="InterPro" id="IPR050122">
    <property type="entry name" value="RTK"/>
</dbReference>
<keyword evidence="24" id="KW-1185">Reference proteome</keyword>
<dbReference type="PROSITE" id="PS51004">
    <property type="entry name" value="SEMA"/>
    <property type="match status" value="1"/>
</dbReference>
<feature type="domain" description="Sema" evidence="22">
    <location>
        <begin position="17"/>
        <end position="479"/>
    </location>
</feature>
<keyword evidence="10" id="KW-0832">Ubl conjugation</keyword>
<evidence type="ECO:0000256" key="5">
    <source>
        <dbReference type="ARBA" id="ARBA00022729"/>
    </source>
</evidence>
<evidence type="ECO:0000259" key="22">
    <source>
        <dbReference type="PROSITE" id="PS51004"/>
    </source>
</evidence>
<dbReference type="SMART" id="SM00630">
    <property type="entry name" value="Sema"/>
    <property type="match status" value="1"/>
</dbReference>
<dbReference type="GO" id="GO:0005524">
    <property type="term" value="F:ATP binding"/>
    <property type="evidence" value="ECO:0007669"/>
    <property type="project" value="UniProtKB-UniRule"/>
</dbReference>
<evidence type="ECO:0000256" key="16">
    <source>
        <dbReference type="ARBA" id="ARBA00051243"/>
    </source>
</evidence>
<dbReference type="GO" id="GO:0007399">
    <property type="term" value="P:nervous system development"/>
    <property type="evidence" value="ECO:0007669"/>
    <property type="project" value="TreeGrafter"/>
</dbReference>
<dbReference type="InterPro" id="IPR001627">
    <property type="entry name" value="Semap_dom"/>
</dbReference>
<evidence type="ECO:0000256" key="7">
    <source>
        <dbReference type="ARBA" id="ARBA00022741"/>
    </source>
</evidence>
<dbReference type="PANTHER" id="PTHR24416">
    <property type="entry name" value="TYROSINE-PROTEIN KINASE RECEPTOR"/>
    <property type="match status" value="1"/>
</dbReference>
<dbReference type="PROSITE" id="PS00109">
    <property type="entry name" value="PROTEIN_KINASE_TYR"/>
    <property type="match status" value="1"/>
</dbReference>
<comment type="caution">
    <text evidence="23">The sequence shown here is derived from an EMBL/GenBank/DDBJ whole genome shotgun (WGS) entry which is preliminary data.</text>
</comment>
<keyword evidence="5 20" id="KW-0732">Signal</keyword>
<dbReference type="GO" id="GO:0007169">
    <property type="term" value="P:cell surface receptor protein tyrosine kinase signaling pathway"/>
    <property type="evidence" value="ECO:0007669"/>
    <property type="project" value="TreeGrafter"/>
</dbReference>
<dbReference type="Gene3D" id="2.130.10.10">
    <property type="entry name" value="YVTN repeat-like/Quinoprotein amine dehydrogenase"/>
    <property type="match status" value="1"/>
</dbReference>
<dbReference type="InterPro" id="IPR011009">
    <property type="entry name" value="Kinase-like_dom_sf"/>
</dbReference>
<organism evidence="23 24">
    <name type="scientific">Oedothorax gibbosus</name>
    <dbReference type="NCBI Taxonomy" id="931172"/>
    <lineage>
        <taxon>Eukaryota</taxon>
        <taxon>Metazoa</taxon>
        <taxon>Ecdysozoa</taxon>
        <taxon>Arthropoda</taxon>
        <taxon>Chelicerata</taxon>
        <taxon>Arachnida</taxon>
        <taxon>Araneae</taxon>
        <taxon>Araneomorphae</taxon>
        <taxon>Entelegynae</taxon>
        <taxon>Araneoidea</taxon>
        <taxon>Linyphiidae</taxon>
        <taxon>Erigoninae</taxon>
        <taxon>Oedothorax</taxon>
    </lineage>
</organism>
<dbReference type="PROSITE" id="PS00107">
    <property type="entry name" value="PROTEIN_KINASE_ATP"/>
    <property type="match status" value="1"/>
</dbReference>
<dbReference type="CDD" id="cd00192">
    <property type="entry name" value="PTKc"/>
    <property type="match status" value="1"/>
</dbReference>
<dbReference type="PANTHER" id="PTHR24416:SF564">
    <property type="entry name" value="MACROPHAGE-STIMULATING PROTEIN RECEPTOR"/>
    <property type="match status" value="1"/>
</dbReference>
<gene>
    <name evidence="23" type="ORF">JTE90_025411</name>
</gene>
<dbReference type="GO" id="GO:0004714">
    <property type="term" value="F:transmembrane receptor protein tyrosine kinase activity"/>
    <property type="evidence" value="ECO:0007669"/>
    <property type="project" value="UniProtKB-EC"/>
</dbReference>
<evidence type="ECO:0000256" key="17">
    <source>
        <dbReference type="PROSITE-ProRule" id="PRU00352"/>
    </source>
</evidence>
<dbReference type="EC" id="2.7.10.1" evidence="2"/>
<dbReference type="InterPro" id="IPR015943">
    <property type="entry name" value="WD40/YVTN_repeat-like_dom_sf"/>
</dbReference>
<dbReference type="SUPFAM" id="SSF56112">
    <property type="entry name" value="Protein kinase-like (PK-like)"/>
    <property type="match status" value="1"/>
</dbReference>
<dbReference type="InterPro" id="IPR002909">
    <property type="entry name" value="IPT_dom"/>
</dbReference>
<evidence type="ECO:0000256" key="14">
    <source>
        <dbReference type="ARBA" id="ARBA00023170"/>
    </source>
</evidence>
<dbReference type="EMBL" id="JAFNEN010000387">
    <property type="protein sequence ID" value="KAG8184108.1"/>
    <property type="molecule type" value="Genomic_DNA"/>
</dbReference>
<dbReference type="Proteomes" id="UP000827092">
    <property type="component" value="Unassembled WGS sequence"/>
</dbReference>
<keyword evidence="11 19" id="KW-1133">Transmembrane helix</keyword>
<evidence type="ECO:0000313" key="24">
    <source>
        <dbReference type="Proteomes" id="UP000827092"/>
    </source>
</evidence>
<dbReference type="Gene3D" id="2.60.40.10">
    <property type="entry name" value="Immunoglobulins"/>
    <property type="match status" value="2"/>
</dbReference>
<keyword evidence="7 18" id="KW-0547">Nucleotide-binding</keyword>
<dbReference type="InterPro" id="IPR014756">
    <property type="entry name" value="Ig_E-set"/>
</dbReference>
<dbReference type="Gene3D" id="3.30.1680.10">
    <property type="entry name" value="ligand-binding face of the semaphorins, domain 2"/>
    <property type="match status" value="1"/>
</dbReference>
<dbReference type="InterPro" id="IPR020635">
    <property type="entry name" value="Tyr_kinase_cat_dom"/>
</dbReference>
<feature type="signal peptide" evidence="20">
    <location>
        <begin position="1"/>
        <end position="25"/>
    </location>
</feature>
<dbReference type="FunFam" id="1.10.510.10:FF:000554">
    <property type="entry name" value="Predicted protein"/>
    <property type="match status" value="1"/>
</dbReference>
<feature type="binding site" evidence="18">
    <location>
        <position position="1082"/>
    </location>
    <ligand>
        <name>ATP</name>
        <dbReference type="ChEBI" id="CHEBI:30616"/>
    </ligand>
</feature>
<dbReference type="InterPro" id="IPR000719">
    <property type="entry name" value="Prot_kinase_dom"/>
</dbReference>
<sequence length="1368" mass="153958">MIPHWIFSIITLVFVMTQFDAATQAREPWEHTLPNLTDPNPQSFKSVVVDRNNTGDVFVGGINVLYRLSADLELKQNVSIGPVDDYPGCPAPPYPCGERRVPTDNTARILQLVYDLDRSPSLLLCGSVYRNLCQVRPLDNLTEYHWIHPYNKTLGYTTNSEIEYNYALMERGFDGQTSLFTATTVTGQMSPIAAPFLSCKVLKSDGDRYYFQRPYQNNTFLNAVFMKDDVTRAPMDGGFLHEDYIYFTTLGVSLPADHSPGPLAISTRLVRFCRTDPTFRSYQELPLQCNYRGQIMKRMLAAHLGPSAMYNGTKKTLYMSFSDADRPGSAVCVVDMSTVVAAFETWPRVCNRDVVGERCDDKPEKVVRKVMDFCGSNPMFLDGRPFVVNRTLEASAEIYLRNMTSVALTVKRQSDEIIAYIGNNLGHMIKVNLGTGKAFKVNDMLDSKTAGAFVSPFVFDRDEKHIYLLIRNKVIKYPVESCGMYETCHDCFVLGRKADPLQCGWCAGQCARAEECADSFSTDTCTPTIYEVFPVKGPIQGGNTITVAGDSFGSFVDDAHTSISVAGIPCMSSSWTNIQINCTMGSTPEELSGPVKVNVINAFSNGYKIEGSSISETNFSYYAGLRLYGIQPSKGPKSGGTLVKLYGVDLGKDVKDKKCMVSVNGRPCIIQRKRERKVWFSFDENSVSCIIQNSTDPRFTNTSIAVHVDGVAYMMDENPPSAFNLEGISQTFEFTPDPYITHIRPGITTLSGIMNLTAFGRYLDSVQFPKLLVKIDETQIIGESEIIEDCWTDPKFNGTSMTCRTPSLKDLPIFPPATRTHPFMVQVAFLMDGVRKLRDFPKHREDLSRLLYYPDPEFDVFHELEKIKKDQKMFEIKGKYLDLMHLADNLQVRIGSKDACKIASVSSHNLLCELPQSLFMSSLNSNLSVEVYVGTETYNLGYIDIEKNDAGISIWVFLMVPAVIAICLLAIFLYCRRVHGKKPISIGEMVRSGVPHDYRSVPAQAEAAQNSLACPASTAQSPVREIPLVDRETKFKFADNGLMISEDCLKITDRKIGKGEFGCVYEGYLQLSNQQRIRVAVKTLREHSWSDSDVVNKFLEEALFMLDFHDDHVLGLYGVCFDCSGPSIVLPFMENGDLLSFIRQTERDITKSELMQFAADVSAGMSYLEENRCVHRDLAARNCLLDGGRNVKVADFGLSRDVYVNDYYCTGNRKKAKIPYKWTALESLENCKYTTKSDVWSYGVVVWELMTRGCIPYCHIDNEDLKGFLKKGKRLDRPEYCPMPLYKIMLACWNSDPDKRNTFHELNSFVLVLIGLLTDSVQNEPMPALEIIPAMHTEYHDSEELYLCMEGRHIDRNGLQKMCLEDEQ</sequence>
<evidence type="ECO:0000256" key="10">
    <source>
        <dbReference type="ARBA" id="ARBA00022843"/>
    </source>
</evidence>
<evidence type="ECO:0000256" key="3">
    <source>
        <dbReference type="ARBA" id="ARBA00022679"/>
    </source>
</evidence>
<evidence type="ECO:0000259" key="21">
    <source>
        <dbReference type="PROSITE" id="PS50011"/>
    </source>
</evidence>
<keyword evidence="15" id="KW-0325">Glycoprotein</keyword>
<keyword evidence="3" id="KW-0808">Transferase</keyword>
<dbReference type="InterPro" id="IPR036352">
    <property type="entry name" value="Semap_dom_sf"/>
</dbReference>
<evidence type="ECO:0000256" key="15">
    <source>
        <dbReference type="ARBA" id="ARBA00023180"/>
    </source>
</evidence>
<dbReference type="GO" id="GO:0043235">
    <property type="term" value="C:receptor complex"/>
    <property type="evidence" value="ECO:0007669"/>
    <property type="project" value="TreeGrafter"/>
</dbReference>
<evidence type="ECO:0000256" key="12">
    <source>
        <dbReference type="ARBA" id="ARBA00023136"/>
    </source>
</evidence>
<feature type="transmembrane region" description="Helical" evidence="19">
    <location>
        <begin position="952"/>
        <end position="975"/>
    </location>
</feature>
<dbReference type="SUPFAM" id="SSF103575">
    <property type="entry name" value="Plexin repeat"/>
    <property type="match status" value="1"/>
</dbReference>
<dbReference type="GO" id="GO:0016477">
    <property type="term" value="P:cell migration"/>
    <property type="evidence" value="ECO:0007669"/>
    <property type="project" value="TreeGrafter"/>
</dbReference>
<dbReference type="PRINTS" id="PR00109">
    <property type="entry name" value="TYRKINASE"/>
</dbReference>
<dbReference type="Gene3D" id="1.10.510.10">
    <property type="entry name" value="Transferase(Phosphotransferase) domain 1"/>
    <property type="match status" value="1"/>
</dbReference>
<evidence type="ECO:0000256" key="2">
    <source>
        <dbReference type="ARBA" id="ARBA00011902"/>
    </source>
</evidence>
<reference evidence="23 24" key="1">
    <citation type="journal article" date="2022" name="Nat. Ecol. Evol.">
        <title>A masculinizing supergene underlies an exaggerated male reproductive morph in a spider.</title>
        <authorList>
            <person name="Hendrickx F."/>
            <person name="De Corte Z."/>
            <person name="Sonet G."/>
            <person name="Van Belleghem S.M."/>
            <person name="Kostlbacher S."/>
            <person name="Vangestel C."/>
        </authorList>
    </citation>
    <scope>NUCLEOTIDE SEQUENCE [LARGE SCALE GENOMIC DNA]</scope>
    <source>
        <strain evidence="23">W744_W776</strain>
    </source>
</reference>
<evidence type="ECO:0000256" key="20">
    <source>
        <dbReference type="SAM" id="SignalP"/>
    </source>
</evidence>
<protein>
    <recommendedName>
        <fullName evidence="2">receptor protein-tyrosine kinase</fullName>
        <ecNumber evidence="2">2.7.10.1</ecNumber>
    </recommendedName>
</protein>
<keyword evidence="6" id="KW-0677">Repeat</keyword>
<name>A0AAV6UK98_9ARAC</name>